<accession>L8WQT8</accession>
<proteinExistence type="predicted"/>
<comment type="caution">
    <text evidence="1">The sequence shown here is derived from an EMBL/GenBank/DDBJ whole genome shotgun (WGS) entry which is preliminary data.</text>
</comment>
<protein>
    <submittedName>
        <fullName evidence="1">Uncharacterized protein</fullName>
    </submittedName>
</protein>
<evidence type="ECO:0000313" key="1">
    <source>
        <dbReference type="EMBL" id="ELU40501.1"/>
    </source>
</evidence>
<keyword evidence="2" id="KW-1185">Reference proteome</keyword>
<sequence length="60" mass="6714">MAPIALQNIQGMQGPHLPRTFSMNIGKTTKSLLVLNPCCALWTLTTRIRTLTPMRAHCHQ</sequence>
<dbReference type="AlphaFoldDB" id="L8WQT8"/>
<name>L8WQT8_THACA</name>
<dbReference type="Proteomes" id="UP000011668">
    <property type="component" value="Unassembled WGS sequence"/>
</dbReference>
<organism evidence="1 2">
    <name type="scientific">Thanatephorus cucumeris (strain AG1-IA)</name>
    <name type="common">Rice sheath blight fungus</name>
    <name type="synonym">Rhizoctonia solani</name>
    <dbReference type="NCBI Taxonomy" id="983506"/>
    <lineage>
        <taxon>Eukaryota</taxon>
        <taxon>Fungi</taxon>
        <taxon>Dikarya</taxon>
        <taxon>Basidiomycota</taxon>
        <taxon>Agaricomycotina</taxon>
        <taxon>Agaricomycetes</taxon>
        <taxon>Cantharellales</taxon>
        <taxon>Ceratobasidiaceae</taxon>
        <taxon>Rhizoctonia</taxon>
        <taxon>Rhizoctonia solani AG-1</taxon>
    </lineage>
</organism>
<reference evidence="1 2" key="1">
    <citation type="journal article" date="2013" name="Nat. Commun.">
        <title>The evolution and pathogenic mechanisms of the rice sheath blight pathogen.</title>
        <authorList>
            <person name="Zheng A."/>
            <person name="Lin R."/>
            <person name="Xu L."/>
            <person name="Qin P."/>
            <person name="Tang C."/>
            <person name="Ai P."/>
            <person name="Zhang D."/>
            <person name="Liu Y."/>
            <person name="Sun Z."/>
            <person name="Feng H."/>
            <person name="Wang Y."/>
            <person name="Chen Y."/>
            <person name="Liang X."/>
            <person name="Fu R."/>
            <person name="Li Q."/>
            <person name="Zhang J."/>
            <person name="Yu X."/>
            <person name="Xie Z."/>
            <person name="Ding L."/>
            <person name="Guan P."/>
            <person name="Tang J."/>
            <person name="Liang Y."/>
            <person name="Wang S."/>
            <person name="Deng Q."/>
            <person name="Li S."/>
            <person name="Zhu J."/>
            <person name="Wang L."/>
            <person name="Liu H."/>
            <person name="Li P."/>
        </authorList>
    </citation>
    <scope>NUCLEOTIDE SEQUENCE [LARGE SCALE GENOMIC DNA]</scope>
    <source>
        <strain evidence="2">AG-1 IA</strain>
    </source>
</reference>
<dbReference type="EMBL" id="AFRT01001418">
    <property type="protein sequence ID" value="ELU40501.1"/>
    <property type="molecule type" value="Genomic_DNA"/>
</dbReference>
<gene>
    <name evidence="1" type="ORF">AG1IA_05461</name>
</gene>
<dbReference type="HOGENOM" id="CLU_2943414_0_0_1"/>
<evidence type="ECO:0000313" key="2">
    <source>
        <dbReference type="Proteomes" id="UP000011668"/>
    </source>
</evidence>